<evidence type="ECO:0000313" key="2">
    <source>
        <dbReference type="EMBL" id="RBP63895.1"/>
    </source>
</evidence>
<gene>
    <name evidence="2" type="ORF">DES36_109114</name>
</gene>
<dbReference type="GO" id="GO:0042781">
    <property type="term" value="F:3'-tRNA processing endoribonuclease activity"/>
    <property type="evidence" value="ECO:0007669"/>
    <property type="project" value="TreeGrafter"/>
</dbReference>
<dbReference type="Gene3D" id="3.60.15.10">
    <property type="entry name" value="Ribonuclease Z/Hydroxyacylglutathione hydrolase-like"/>
    <property type="match status" value="1"/>
</dbReference>
<dbReference type="SMART" id="SM00849">
    <property type="entry name" value="Lactamase_B"/>
    <property type="match status" value="1"/>
</dbReference>
<dbReference type="OrthoDB" id="9800940at2"/>
<dbReference type="InterPro" id="IPR001279">
    <property type="entry name" value="Metallo-B-lactamas"/>
</dbReference>
<dbReference type="Proteomes" id="UP000253490">
    <property type="component" value="Unassembled WGS sequence"/>
</dbReference>
<comment type="caution">
    <text evidence="2">The sequence shown here is derived from an EMBL/GenBank/DDBJ whole genome shotgun (WGS) entry which is preliminary data.</text>
</comment>
<dbReference type="AlphaFoldDB" id="A0A366I8C6"/>
<feature type="domain" description="Metallo-beta-lactamase" evidence="1">
    <location>
        <begin position="18"/>
        <end position="205"/>
    </location>
</feature>
<proteinExistence type="predicted"/>
<reference evidence="2 3" key="1">
    <citation type="submission" date="2018-06" db="EMBL/GenBank/DDBJ databases">
        <title>Genomic Encyclopedia of Type Strains, Phase IV (KMG-IV): sequencing the most valuable type-strain genomes for metagenomic binning, comparative biology and taxonomic classification.</title>
        <authorList>
            <person name="Goeker M."/>
        </authorList>
    </citation>
    <scope>NUCLEOTIDE SEQUENCE [LARGE SCALE GENOMIC DNA]</scope>
    <source>
        <strain evidence="2 3">DSM 22112</strain>
    </source>
</reference>
<evidence type="ECO:0000313" key="3">
    <source>
        <dbReference type="Proteomes" id="UP000253490"/>
    </source>
</evidence>
<protein>
    <submittedName>
        <fullName evidence="2">Ribonuclease BN (tRNA processing enzyme)</fullName>
    </submittedName>
</protein>
<sequence length="238" mass="27116">MKLTILGNNGPYPSAGGACSGYLIEHEDTKILLDCGNGVMSNLLKVCDVEALDAVILSHLHPDHISDLFVLRYTLSEKGRKIPVYAPNNPKEEYERLHYKNAYDIHPIEEHLQFNIGPLSISFCELQHVLQNFGICIEVEGKKFVYTGDMQYDEKIVDFAKDAHVLLIESGVLERDLQNNPPHLSARQACKFGNESNVKKLLLTHFHPKYRIDEFIIETINQYDGLLVMTQLMQTYKI</sequence>
<dbReference type="PANTHER" id="PTHR46018">
    <property type="entry name" value="ZINC PHOSPHODIESTERASE ELAC PROTEIN 1"/>
    <property type="match status" value="1"/>
</dbReference>
<dbReference type="CDD" id="cd07716">
    <property type="entry name" value="RNaseZ_short-form-like_MBL-fold"/>
    <property type="match status" value="1"/>
</dbReference>
<accession>A0A366I8C6</accession>
<organism evidence="2 3">
    <name type="scientific">Alkalibaculum bacchi</name>
    <dbReference type="NCBI Taxonomy" id="645887"/>
    <lineage>
        <taxon>Bacteria</taxon>
        <taxon>Bacillati</taxon>
        <taxon>Bacillota</taxon>
        <taxon>Clostridia</taxon>
        <taxon>Eubacteriales</taxon>
        <taxon>Eubacteriaceae</taxon>
        <taxon>Alkalibaculum</taxon>
    </lineage>
</organism>
<dbReference type="SUPFAM" id="SSF56281">
    <property type="entry name" value="Metallo-hydrolase/oxidoreductase"/>
    <property type="match status" value="1"/>
</dbReference>
<evidence type="ECO:0000259" key="1">
    <source>
        <dbReference type="SMART" id="SM00849"/>
    </source>
</evidence>
<dbReference type="Pfam" id="PF12706">
    <property type="entry name" value="Lactamase_B_2"/>
    <property type="match status" value="1"/>
</dbReference>
<dbReference type="PROSITE" id="PS51257">
    <property type="entry name" value="PROKAR_LIPOPROTEIN"/>
    <property type="match status" value="1"/>
</dbReference>
<dbReference type="EMBL" id="QNRX01000009">
    <property type="protein sequence ID" value="RBP63895.1"/>
    <property type="molecule type" value="Genomic_DNA"/>
</dbReference>
<keyword evidence="3" id="KW-1185">Reference proteome</keyword>
<dbReference type="RefSeq" id="WP_113920763.1">
    <property type="nucleotide sequence ID" value="NZ_QNRX01000009.1"/>
</dbReference>
<dbReference type="InterPro" id="IPR036866">
    <property type="entry name" value="RibonucZ/Hydroxyglut_hydro"/>
</dbReference>
<dbReference type="PANTHER" id="PTHR46018:SF4">
    <property type="entry name" value="METALLO-HYDROLASE YHFI-RELATED"/>
    <property type="match status" value="1"/>
</dbReference>
<name>A0A366I8C6_9FIRM</name>